<dbReference type="Pfam" id="PF14657">
    <property type="entry name" value="Arm-DNA-bind_4"/>
    <property type="match status" value="1"/>
</dbReference>
<dbReference type="Gene3D" id="1.10.150.130">
    <property type="match status" value="1"/>
</dbReference>
<comment type="similarity">
    <text evidence="1">Belongs to the 'phage' integrase family.</text>
</comment>
<name>A0A3N3ZV03_9MICC</name>
<dbReference type="GO" id="GO:0006310">
    <property type="term" value="P:DNA recombination"/>
    <property type="evidence" value="ECO:0007669"/>
    <property type="project" value="UniProtKB-KW"/>
</dbReference>
<evidence type="ECO:0000259" key="5">
    <source>
        <dbReference type="PROSITE" id="PS51898"/>
    </source>
</evidence>
<dbReference type="InterPro" id="IPR044068">
    <property type="entry name" value="CB"/>
</dbReference>
<evidence type="ECO:0000256" key="1">
    <source>
        <dbReference type="ARBA" id="ARBA00008857"/>
    </source>
</evidence>
<keyword evidence="2 4" id="KW-0238">DNA-binding</keyword>
<feature type="domain" description="Tyr recombinase" evidence="5">
    <location>
        <begin position="163"/>
        <end position="353"/>
    </location>
</feature>
<dbReference type="OrthoDB" id="1822491at2"/>
<dbReference type="Pfam" id="PF00589">
    <property type="entry name" value="Phage_integrase"/>
    <property type="match status" value="1"/>
</dbReference>
<dbReference type="SUPFAM" id="SSF56349">
    <property type="entry name" value="DNA breaking-rejoining enzymes"/>
    <property type="match status" value="1"/>
</dbReference>
<dbReference type="GO" id="GO:0015074">
    <property type="term" value="P:DNA integration"/>
    <property type="evidence" value="ECO:0007669"/>
    <property type="project" value="InterPro"/>
</dbReference>
<dbReference type="Gene3D" id="1.10.443.10">
    <property type="entry name" value="Intergrase catalytic core"/>
    <property type="match status" value="1"/>
</dbReference>
<dbReference type="PROSITE" id="PS51898">
    <property type="entry name" value="TYR_RECOMBINASE"/>
    <property type="match status" value="1"/>
</dbReference>
<dbReference type="InterPro" id="IPR028259">
    <property type="entry name" value="AP2-like_int_N"/>
</dbReference>
<organism evidence="7 8">
    <name type="scientific">Kocuria soli</name>
    <dbReference type="NCBI Taxonomy" id="2485125"/>
    <lineage>
        <taxon>Bacteria</taxon>
        <taxon>Bacillati</taxon>
        <taxon>Actinomycetota</taxon>
        <taxon>Actinomycetes</taxon>
        <taxon>Micrococcales</taxon>
        <taxon>Micrococcaceae</taxon>
        <taxon>Kocuria</taxon>
    </lineage>
</organism>
<dbReference type="EMBL" id="RKMF01000005">
    <property type="protein sequence ID" value="ROZ63827.1"/>
    <property type="molecule type" value="Genomic_DNA"/>
</dbReference>
<comment type="caution">
    <text evidence="7">The sequence shown here is derived from an EMBL/GenBank/DDBJ whole genome shotgun (WGS) entry which is preliminary data.</text>
</comment>
<dbReference type="PANTHER" id="PTHR30349">
    <property type="entry name" value="PHAGE INTEGRASE-RELATED"/>
    <property type="match status" value="1"/>
</dbReference>
<feature type="domain" description="Core-binding (CB)" evidence="6">
    <location>
        <begin position="62"/>
        <end position="142"/>
    </location>
</feature>
<evidence type="ECO:0000256" key="3">
    <source>
        <dbReference type="ARBA" id="ARBA00023172"/>
    </source>
</evidence>
<evidence type="ECO:0000256" key="2">
    <source>
        <dbReference type="ARBA" id="ARBA00023125"/>
    </source>
</evidence>
<dbReference type="RefSeq" id="WP_123824821.1">
    <property type="nucleotide sequence ID" value="NZ_RKMF01000005.1"/>
</dbReference>
<sequence>MATVESYETKTGRRYRVRYRTPDRRQTDKRGFTTKRDAERFARTIEVSKDRGEWIDPADTRVTVGELGEWWIASRSSLKPSTLRTVESAWRVHVEPRWGPVPVSDVRFSAVEAWVAELAREKSPTTVKRAHGVLSSILASAVRDRRILANPAEGVSLPRKVAKAHVYLSHVQLHALAAASDRPALVLVLGYTGLRWGEAIGLRVKDVDTARRRIRVERNAVQITGARFEVGTPKSHKQRSVPYPAFLASLVAEQLEGKAEDDLLFPGRTGGFQPRPNLFTGDGGTRSWFTAALERAGLPKMTVHDLRHTAASLAVASGANVKAVQRMLGHASAAMTLDVYADLFDDDLEAVATSLDHAFSQTNVGRTWAECASGE</sequence>
<dbReference type="InterPro" id="IPR013762">
    <property type="entry name" value="Integrase-like_cat_sf"/>
</dbReference>
<evidence type="ECO:0000259" key="6">
    <source>
        <dbReference type="PROSITE" id="PS51900"/>
    </source>
</evidence>
<evidence type="ECO:0000256" key="4">
    <source>
        <dbReference type="PROSITE-ProRule" id="PRU01248"/>
    </source>
</evidence>
<dbReference type="PANTHER" id="PTHR30349:SF64">
    <property type="entry name" value="PROPHAGE INTEGRASE INTD-RELATED"/>
    <property type="match status" value="1"/>
</dbReference>
<dbReference type="GO" id="GO:0003677">
    <property type="term" value="F:DNA binding"/>
    <property type="evidence" value="ECO:0007669"/>
    <property type="project" value="UniProtKB-UniRule"/>
</dbReference>
<dbReference type="InterPro" id="IPR050090">
    <property type="entry name" value="Tyrosine_recombinase_XerCD"/>
</dbReference>
<evidence type="ECO:0000313" key="7">
    <source>
        <dbReference type="EMBL" id="ROZ63827.1"/>
    </source>
</evidence>
<dbReference type="AlphaFoldDB" id="A0A3N3ZV03"/>
<dbReference type="PROSITE" id="PS51900">
    <property type="entry name" value="CB"/>
    <property type="match status" value="1"/>
</dbReference>
<reference evidence="7 8" key="1">
    <citation type="submission" date="2018-10" db="EMBL/GenBank/DDBJ databases">
        <title>Kocuria sp. M5W7-7, whole genome shotgun sequence.</title>
        <authorList>
            <person name="Tuo L."/>
        </authorList>
    </citation>
    <scope>NUCLEOTIDE SEQUENCE [LARGE SCALE GENOMIC DNA]</scope>
    <source>
        <strain evidence="7 8">M5W7-7</strain>
    </source>
</reference>
<dbReference type="InterPro" id="IPR010998">
    <property type="entry name" value="Integrase_recombinase_N"/>
</dbReference>
<dbReference type="InterPro" id="IPR011010">
    <property type="entry name" value="DNA_brk_join_enz"/>
</dbReference>
<protein>
    <submittedName>
        <fullName evidence="7">Site-specific integrase</fullName>
    </submittedName>
</protein>
<keyword evidence="8" id="KW-1185">Reference proteome</keyword>
<dbReference type="InterPro" id="IPR002104">
    <property type="entry name" value="Integrase_catalytic"/>
</dbReference>
<dbReference type="InterPro" id="IPR053876">
    <property type="entry name" value="Phage_int_M"/>
</dbReference>
<evidence type="ECO:0000313" key="8">
    <source>
        <dbReference type="Proteomes" id="UP000270616"/>
    </source>
</evidence>
<accession>A0A3N3ZV03</accession>
<dbReference type="CDD" id="cd01189">
    <property type="entry name" value="INT_ICEBs1_C_like"/>
    <property type="match status" value="1"/>
</dbReference>
<gene>
    <name evidence="7" type="ORF">EDL96_05690</name>
</gene>
<keyword evidence="3" id="KW-0233">DNA recombination</keyword>
<dbReference type="Proteomes" id="UP000270616">
    <property type="component" value="Unassembled WGS sequence"/>
</dbReference>
<proteinExistence type="inferred from homology"/>
<dbReference type="Pfam" id="PF22022">
    <property type="entry name" value="Phage_int_M"/>
    <property type="match status" value="1"/>
</dbReference>